<proteinExistence type="predicted"/>
<evidence type="ECO:0000313" key="1">
    <source>
        <dbReference type="EMBL" id="MCZ0866780.1"/>
    </source>
</evidence>
<reference evidence="1 2" key="1">
    <citation type="submission" date="2022-12" db="EMBL/GenBank/DDBJ databases">
        <title>Dasania phycosphaerae sp. nov., isolated from particulate material of the south coast of Korea.</title>
        <authorList>
            <person name="Jiang Y."/>
        </authorList>
    </citation>
    <scope>NUCLEOTIDE SEQUENCE [LARGE SCALE GENOMIC DNA]</scope>
    <source>
        <strain evidence="1 2">GY-19</strain>
    </source>
</reference>
<dbReference type="RefSeq" id="WP_268905292.1">
    <property type="nucleotide sequence ID" value="NZ_JAPTGG010000016.1"/>
</dbReference>
<organism evidence="1 2">
    <name type="scientific">Dasania phycosphaerae</name>
    <dbReference type="NCBI Taxonomy" id="2950436"/>
    <lineage>
        <taxon>Bacteria</taxon>
        <taxon>Pseudomonadati</taxon>
        <taxon>Pseudomonadota</taxon>
        <taxon>Gammaproteobacteria</taxon>
        <taxon>Cellvibrionales</taxon>
        <taxon>Spongiibacteraceae</taxon>
        <taxon>Dasania</taxon>
    </lineage>
</organism>
<keyword evidence="2" id="KW-1185">Reference proteome</keyword>
<dbReference type="Proteomes" id="UP001069090">
    <property type="component" value="Unassembled WGS sequence"/>
</dbReference>
<sequence>MSEHRLGINPGFLTKHTFGLSGLNESNTQAIAVELDELPCVDGVWLNRKKESLKIAYDASHHNVDEMIAIIEKHGAKVKDSWWSRTKLGWQRQTDENIKDNAKHEAHCCNKMPPH</sequence>
<evidence type="ECO:0000313" key="2">
    <source>
        <dbReference type="Proteomes" id="UP001069090"/>
    </source>
</evidence>
<gene>
    <name evidence="1" type="ORF">O0V09_16325</name>
</gene>
<name>A0A9J6RQL6_9GAMM</name>
<comment type="caution">
    <text evidence="1">The sequence shown here is derived from an EMBL/GenBank/DDBJ whole genome shotgun (WGS) entry which is preliminary data.</text>
</comment>
<protein>
    <submittedName>
        <fullName evidence="1">Uncharacterized protein</fullName>
    </submittedName>
</protein>
<dbReference type="EMBL" id="JAPTGG010000016">
    <property type="protein sequence ID" value="MCZ0866780.1"/>
    <property type="molecule type" value="Genomic_DNA"/>
</dbReference>
<dbReference type="AlphaFoldDB" id="A0A9J6RQL6"/>
<accession>A0A9J6RQL6</accession>